<dbReference type="PROSITE" id="PS51257">
    <property type="entry name" value="PROKAR_LIPOPROTEIN"/>
    <property type="match status" value="1"/>
</dbReference>
<feature type="chain" id="PRO_5026845374" evidence="10">
    <location>
        <begin position="24"/>
        <end position="607"/>
    </location>
</feature>
<gene>
    <name evidence="11" type="ORF">GQN54_00230</name>
</gene>
<dbReference type="GO" id="GO:0005886">
    <property type="term" value="C:plasma membrane"/>
    <property type="evidence" value="ECO:0007669"/>
    <property type="project" value="TreeGrafter"/>
</dbReference>
<dbReference type="GO" id="GO:0008237">
    <property type="term" value="F:metallopeptidase activity"/>
    <property type="evidence" value="ECO:0007669"/>
    <property type="project" value="InterPro"/>
</dbReference>
<keyword evidence="1 10" id="KW-0732">Signal</keyword>
<dbReference type="Proteomes" id="UP000470771">
    <property type="component" value="Unassembled WGS sequence"/>
</dbReference>
<feature type="glycosylation site" description="N-linked (GlcNAc...) asparagine; partial" evidence="5">
    <location>
        <position position="154"/>
    </location>
</feature>
<evidence type="ECO:0000256" key="9">
    <source>
        <dbReference type="PIRSR" id="PIRSR601548-8"/>
    </source>
</evidence>
<dbReference type="PANTHER" id="PTHR10514">
    <property type="entry name" value="ANGIOTENSIN-CONVERTING ENZYME"/>
    <property type="match status" value="1"/>
</dbReference>
<feature type="binding site" evidence="7">
    <location>
        <position position="221"/>
    </location>
    <ligand>
        <name>chloride</name>
        <dbReference type="ChEBI" id="CHEBI:17996"/>
        <label>1</label>
    </ligand>
</feature>
<evidence type="ECO:0000256" key="5">
    <source>
        <dbReference type="PIRSR" id="PIRSR601548-10"/>
    </source>
</evidence>
<sequence>MRIKIISTAVIAAALFACNSTQPVETNPNEKIIAQADSFLSEYNQKYQELYYQSAEAAWTLNTHIVEGDTITAKLAEQADSMYAAFTGSESNIKACQYFLAEKEALSPLQVKQLETILYNAGSNPAIAGDLVQQRIKAETKQTELLFGFETLLNGKPVSGNEIDGILANSNNLKDRQQAWEASKEVGKNLKDGLNNLQQLRNQTVQALGYEDYFDYQVSAYGMTKQELMDVCKDMVAEMWPLYRELHTWARYTLAQKYKQEVPEMLPAHWLPNRWGQEWSGLIEIEGADLDKTLEPKGAEWIMQQGEEFYKSLGFDALPPSFYEKSSLYPAPKDADYKKNSHASAWHLDLDKDVRSLMSVEPNTRWWGTVLHELGHIYYYMEYSNPEVPMVLREGANRAYHEAMGSLIGLAAMQKPFLVDRGLMSADVETDATQALMAEALDFVVLIPWGAGVMTEFEHDLYAKNLPKDQYNQKWWELKKKYQGIVPPTERGEEYCDAASKTHINNDAAQYYDYSMSNILLFQFHEHIATKILKQDPHATNYYGNKEVGAFLKKLMHPGATVDWRTHLKDNLGEDMSAKAMLNYFAPLMDHLKKVNEGRTHTLPESI</sequence>
<dbReference type="InterPro" id="IPR001548">
    <property type="entry name" value="Peptidase_M2"/>
</dbReference>
<feature type="binding site" evidence="8">
    <location>
        <position position="376"/>
    </location>
    <ligand>
        <name>Zn(2+)</name>
        <dbReference type="ChEBI" id="CHEBI:29105"/>
        <label>1</label>
        <note>catalytic</note>
    </ligand>
</feature>
<keyword evidence="8" id="KW-0862">Zinc</keyword>
<dbReference type="PANTHER" id="PTHR10514:SF27">
    <property type="entry name" value="ANGIOTENSIN-CONVERTING ENZYME"/>
    <property type="match status" value="1"/>
</dbReference>
<organism evidence="11 12">
    <name type="scientific">Acidiluteibacter ferrifornacis</name>
    <dbReference type="NCBI Taxonomy" id="2692424"/>
    <lineage>
        <taxon>Bacteria</taxon>
        <taxon>Pseudomonadati</taxon>
        <taxon>Bacteroidota</taxon>
        <taxon>Flavobacteriia</taxon>
        <taxon>Flavobacteriales</taxon>
        <taxon>Cryomorphaceae</taxon>
        <taxon>Acidiluteibacter</taxon>
    </lineage>
</organism>
<evidence type="ECO:0000256" key="10">
    <source>
        <dbReference type="SAM" id="SignalP"/>
    </source>
</evidence>
<dbReference type="RefSeq" id="WP_160630782.1">
    <property type="nucleotide sequence ID" value="NZ_WWNE01000002.1"/>
</dbReference>
<feature type="binding site" evidence="8">
    <location>
        <position position="372"/>
    </location>
    <ligand>
        <name>Zn(2+)</name>
        <dbReference type="ChEBI" id="CHEBI:29105"/>
        <label>1</label>
        <note>catalytic</note>
    </ligand>
</feature>
<evidence type="ECO:0000256" key="2">
    <source>
        <dbReference type="ARBA" id="ARBA00023157"/>
    </source>
</evidence>
<reference evidence="11 12" key="1">
    <citation type="submission" date="2019-12" db="EMBL/GenBank/DDBJ databases">
        <authorList>
            <person name="Zhao J."/>
        </authorList>
    </citation>
    <scope>NUCLEOTIDE SEQUENCE [LARGE SCALE GENOMIC DNA]</scope>
    <source>
        <strain evidence="11 12">S-15</strain>
    </source>
</reference>
<comment type="caution">
    <text evidence="11">The sequence shown here is derived from an EMBL/GenBank/DDBJ whole genome shotgun (WGS) entry which is preliminary data.</text>
</comment>
<feature type="binding site" evidence="9">
    <location>
        <position position="372"/>
    </location>
    <ligand>
        <name>Zn(2+)</name>
        <dbReference type="ChEBI" id="CHEBI:29105"/>
        <label>2</label>
        <note>catalytic</note>
    </ligand>
</feature>
<dbReference type="CDD" id="cd06461">
    <property type="entry name" value="M2_ACE"/>
    <property type="match status" value="1"/>
</dbReference>
<evidence type="ECO:0000313" key="12">
    <source>
        <dbReference type="Proteomes" id="UP000470771"/>
    </source>
</evidence>
<dbReference type="GO" id="GO:0008241">
    <property type="term" value="F:peptidyl-dipeptidase activity"/>
    <property type="evidence" value="ECO:0007669"/>
    <property type="project" value="InterPro"/>
</dbReference>
<protein>
    <submittedName>
        <fullName evidence="11">Peptidase</fullName>
    </submittedName>
</protein>
<dbReference type="Gene3D" id="1.10.1370.30">
    <property type="match status" value="1"/>
</dbReference>
<keyword evidence="8" id="KW-0479">Metal-binding</keyword>
<name>A0A6N9NH45_9FLAO</name>
<dbReference type="Pfam" id="PF01401">
    <property type="entry name" value="Peptidase_M2"/>
    <property type="match status" value="1"/>
</dbReference>
<dbReference type="SUPFAM" id="SSF55486">
    <property type="entry name" value="Metalloproteases ('zincins'), catalytic domain"/>
    <property type="match status" value="1"/>
</dbReference>
<dbReference type="PRINTS" id="PR00791">
    <property type="entry name" value="PEPDIPTASEA"/>
</dbReference>
<feature type="binding site" evidence="8">
    <location>
        <position position="402"/>
    </location>
    <ligand>
        <name>Zn(2+)</name>
        <dbReference type="ChEBI" id="CHEBI:29105"/>
        <label>1</label>
        <note>catalytic</note>
    </ligand>
</feature>
<feature type="binding site" evidence="9">
    <location>
        <position position="402"/>
    </location>
    <ligand>
        <name>Zn(2+)</name>
        <dbReference type="ChEBI" id="CHEBI:29105"/>
        <label>2</label>
        <note>catalytic</note>
    </ligand>
</feature>
<feature type="active site" description="Proton donor 1" evidence="4">
    <location>
        <position position="503"/>
    </location>
</feature>
<keyword evidence="12" id="KW-1185">Reference proteome</keyword>
<feature type="active site" description="Proton acceptor 1" evidence="4">
    <location>
        <position position="373"/>
    </location>
</feature>
<evidence type="ECO:0000256" key="6">
    <source>
        <dbReference type="PIRSR" id="PIRSR601548-11"/>
    </source>
</evidence>
<dbReference type="GO" id="GO:0006508">
    <property type="term" value="P:proteolysis"/>
    <property type="evidence" value="ECO:0007669"/>
    <property type="project" value="InterPro"/>
</dbReference>
<keyword evidence="2" id="KW-1015">Disulfide bond</keyword>
<dbReference type="EMBL" id="WWNE01000002">
    <property type="protein sequence ID" value="NBG64520.1"/>
    <property type="molecule type" value="Genomic_DNA"/>
</dbReference>
<dbReference type="AlphaFoldDB" id="A0A6N9NH45"/>
<feature type="signal peptide" evidence="10">
    <location>
        <begin position="1"/>
        <end position="23"/>
    </location>
</feature>
<accession>A0A6N9NH45</accession>
<evidence type="ECO:0000256" key="4">
    <source>
        <dbReference type="PIRSR" id="PIRSR601548-1"/>
    </source>
</evidence>
<feature type="binding site" evidence="9">
    <location>
        <position position="376"/>
    </location>
    <ligand>
        <name>Zn(2+)</name>
        <dbReference type="ChEBI" id="CHEBI:29105"/>
        <label>2</label>
        <note>catalytic</note>
    </ligand>
</feature>
<dbReference type="PROSITE" id="PS52011">
    <property type="entry name" value="PEPTIDASE_M2"/>
    <property type="match status" value="1"/>
</dbReference>
<feature type="active site" description="Proton donor 2" evidence="6">
    <location>
        <position position="503"/>
    </location>
</feature>
<evidence type="ECO:0000313" key="11">
    <source>
        <dbReference type="EMBL" id="NBG64520.1"/>
    </source>
</evidence>
<feature type="active site" description="Proton acceptor 2" evidence="6">
    <location>
        <position position="373"/>
    </location>
</feature>
<evidence type="ECO:0000256" key="8">
    <source>
        <dbReference type="PIRSR" id="PIRSR601548-3"/>
    </source>
</evidence>
<proteinExistence type="predicted"/>
<evidence type="ECO:0000256" key="7">
    <source>
        <dbReference type="PIRSR" id="PIRSR601548-2"/>
    </source>
</evidence>
<evidence type="ECO:0000256" key="3">
    <source>
        <dbReference type="ARBA" id="ARBA00023180"/>
    </source>
</evidence>
<evidence type="ECO:0000256" key="1">
    <source>
        <dbReference type="ARBA" id="ARBA00022729"/>
    </source>
</evidence>
<keyword evidence="3 5" id="KW-0325">Glycoprotein</keyword>